<dbReference type="PRINTS" id="PR00300">
    <property type="entry name" value="CLPPROTEASEA"/>
</dbReference>
<accession>K1SRD7</accession>
<dbReference type="GO" id="GO:0034605">
    <property type="term" value="P:cellular response to heat"/>
    <property type="evidence" value="ECO:0007669"/>
    <property type="project" value="TreeGrafter"/>
</dbReference>
<dbReference type="SUPFAM" id="SSF52540">
    <property type="entry name" value="P-loop containing nucleoside triphosphate hydrolases"/>
    <property type="match status" value="1"/>
</dbReference>
<dbReference type="InterPro" id="IPR003593">
    <property type="entry name" value="AAA+_ATPase"/>
</dbReference>
<dbReference type="PANTHER" id="PTHR11638:SF18">
    <property type="entry name" value="HEAT SHOCK PROTEIN 104"/>
    <property type="match status" value="1"/>
</dbReference>
<evidence type="ECO:0000313" key="5">
    <source>
        <dbReference type="EMBL" id="EKC49796.1"/>
    </source>
</evidence>
<evidence type="ECO:0000256" key="3">
    <source>
        <dbReference type="ARBA" id="ARBA00023186"/>
    </source>
</evidence>
<dbReference type="GO" id="GO:0005737">
    <property type="term" value="C:cytoplasm"/>
    <property type="evidence" value="ECO:0007669"/>
    <property type="project" value="TreeGrafter"/>
</dbReference>
<dbReference type="Gene3D" id="3.40.50.300">
    <property type="entry name" value="P-loop containing nucleotide triphosphate hydrolases"/>
    <property type="match status" value="1"/>
</dbReference>
<name>K1SRD7_9ZZZZ</name>
<keyword evidence="2" id="KW-0067">ATP-binding</keyword>
<dbReference type="InterPro" id="IPR001270">
    <property type="entry name" value="ClpA/B"/>
</dbReference>
<evidence type="ECO:0000256" key="2">
    <source>
        <dbReference type="ARBA" id="ARBA00022840"/>
    </source>
</evidence>
<reference evidence="5" key="1">
    <citation type="journal article" date="2013" name="Environ. Microbiol.">
        <title>Microbiota from the distal guts of lean and obese adolescents exhibit partial functional redundancy besides clear differences in community structure.</title>
        <authorList>
            <person name="Ferrer M."/>
            <person name="Ruiz A."/>
            <person name="Lanza F."/>
            <person name="Haange S.B."/>
            <person name="Oberbach A."/>
            <person name="Till H."/>
            <person name="Bargiela R."/>
            <person name="Campoy C."/>
            <person name="Segura M.T."/>
            <person name="Richter M."/>
            <person name="von Bergen M."/>
            <person name="Seifert J."/>
            <person name="Suarez A."/>
        </authorList>
    </citation>
    <scope>NUCLEOTIDE SEQUENCE</scope>
</reference>
<keyword evidence="3" id="KW-0143">Chaperone</keyword>
<evidence type="ECO:0000259" key="4">
    <source>
        <dbReference type="SMART" id="SM00382"/>
    </source>
</evidence>
<evidence type="ECO:0000256" key="1">
    <source>
        <dbReference type="ARBA" id="ARBA00022741"/>
    </source>
</evidence>
<proteinExistence type="predicted"/>
<gene>
    <name evidence="5" type="ORF">LEA_18217</name>
</gene>
<organism evidence="5">
    <name type="scientific">human gut metagenome</name>
    <dbReference type="NCBI Taxonomy" id="408170"/>
    <lineage>
        <taxon>unclassified sequences</taxon>
        <taxon>metagenomes</taxon>
        <taxon>organismal metagenomes</taxon>
    </lineage>
</organism>
<feature type="domain" description="AAA+ ATPase" evidence="4">
    <location>
        <begin position="45"/>
        <end position="179"/>
    </location>
</feature>
<protein>
    <submittedName>
        <fullName evidence="5">Protein containing ATPase associated with various cellular activities, AAA-2 domain protein</fullName>
    </submittedName>
</protein>
<dbReference type="AlphaFoldDB" id="K1SRD7"/>
<dbReference type="InterPro" id="IPR027417">
    <property type="entry name" value="P-loop_NTPase"/>
</dbReference>
<dbReference type="InterPro" id="IPR050130">
    <property type="entry name" value="ClpA_ClpB"/>
</dbReference>
<dbReference type="Pfam" id="PF07724">
    <property type="entry name" value="AAA_2"/>
    <property type="match status" value="1"/>
</dbReference>
<dbReference type="InterPro" id="IPR028299">
    <property type="entry name" value="ClpA/B_CS2"/>
</dbReference>
<keyword evidence="1" id="KW-0547">Nucleotide-binding</keyword>
<dbReference type="PROSITE" id="PS00871">
    <property type="entry name" value="CLPAB_2"/>
    <property type="match status" value="1"/>
</dbReference>
<dbReference type="SMART" id="SM00382">
    <property type="entry name" value="AAA"/>
    <property type="match status" value="1"/>
</dbReference>
<dbReference type="InterPro" id="IPR003959">
    <property type="entry name" value="ATPase_AAA_core"/>
</dbReference>
<dbReference type="GO" id="GO:0005524">
    <property type="term" value="F:ATP binding"/>
    <property type="evidence" value="ECO:0007669"/>
    <property type="project" value="UniProtKB-KW"/>
</dbReference>
<dbReference type="GO" id="GO:0016887">
    <property type="term" value="F:ATP hydrolysis activity"/>
    <property type="evidence" value="ECO:0007669"/>
    <property type="project" value="InterPro"/>
</dbReference>
<dbReference type="FunFam" id="3.40.50.300:FF:000025">
    <property type="entry name" value="ATP-dependent Clp protease subunit"/>
    <property type="match status" value="1"/>
</dbReference>
<comment type="caution">
    <text evidence="5">The sequence shown here is derived from an EMBL/GenBank/DDBJ whole genome shotgun (WGS) entry which is preliminary data.</text>
</comment>
<dbReference type="PANTHER" id="PTHR11638">
    <property type="entry name" value="ATP-DEPENDENT CLP PROTEASE"/>
    <property type="match status" value="1"/>
</dbReference>
<dbReference type="EMBL" id="AJWY01012488">
    <property type="protein sequence ID" value="EKC49796.1"/>
    <property type="molecule type" value="Genomic_DNA"/>
</dbReference>
<sequence length="180" mass="20007">MEGDIKRLAGLEDRLKAHLIGQDEAVDLVVAAIKRNRVQLSVQRRPASFIFVGPTGVGKTELVKLLSKELFDTPETLIRLDMSEFMEKHSVSRLIGSPPGYVGYDEAGQLTEKVRRKPYSIILFDEIEKAHPDVMNILLQILDEGKTNDAHGRTVSFANTVIIMTSNAGSERRESALGFD</sequence>
<dbReference type="CDD" id="cd19499">
    <property type="entry name" value="RecA-like_ClpB_Hsp104-like"/>
    <property type="match status" value="1"/>
</dbReference>